<feature type="region of interest" description="Disordered" evidence="6">
    <location>
        <begin position="529"/>
        <end position="561"/>
    </location>
</feature>
<organism evidence="8 9">
    <name type="scientific">Nepenthes gracilis</name>
    <name type="common">Slender pitcher plant</name>
    <dbReference type="NCBI Taxonomy" id="150966"/>
    <lineage>
        <taxon>Eukaryota</taxon>
        <taxon>Viridiplantae</taxon>
        <taxon>Streptophyta</taxon>
        <taxon>Embryophyta</taxon>
        <taxon>Tracheophyta</taxon>
        <taxon>Spermatophyta</taxon>
        <taxon>Magnoliopsida</taxon>
        <taxon>eudicotyledons</taxon>
        <taxon>Gunneridae</taxon>
        <taxon>Pentapetalae</taxon>
        <taxon>Caryophyllales</taxon>
        <taxon>Nepenthaceae</taxon>
        <taxon>Nepenthes</taxon>
    </lineage>
</organism>
<reference evidence="8" key="1">
    <citation type="submission" date="2023-05" db="EMBL/GenBank/DDBJ databases">
        <title>Nepenthes gracilis genome sequencing.</title>
        <authorList>
            <person name="Fukushima K."/>
        </authorList>
    </citation>
    <scope>NUCLEOTIDE SEQUENCE</scope>
    <source>
        <strain evidence="8">SING2019-196</strain>
    </source>
</reference>
<dbReference type="Gene3D" id="1.10.1780.10">
    <property type="entry name" value="Clp, N-terminal domain"/>
    <property type="match status" value="1"/>
</dbReference>
<evidence type="ECO:0000256" key="6">
    <source>
        <dbReference type="SAM" id="MobiDB-lite"/>
    </source>
</evidence>
<dbReference type="AlphaFoldDB" id="A0AAD3SM76"/>
<evidence type="ECO:0000256" key="5">
    <source>
        <dbReference type="PROSITE-ProRule" id="PRU01251"/>
    </source>
</evidence>
<dbReference type="InterPro" id="IPR036628">
    <property type="entry name" value="Clp_N_dom_sf"/>
</dbReference>
<feature type="compositionally biased region" description="Basic and acidic residues" evidence="6">
    <location>
        <begin position="782"/>
        <end position="791"/>
    </location>
</feature>
<sequence>MRAGGCSVQQSLTVESSIIVKQAIGLARRRGNAQVTPIHVATVMLASPAGLLKTACLKSHSHPLQCKALELCFNVALNRLPTATPSPILGPHSHYPSLSNALVAAFKRAQAHQRRGSIENQQQPILALKIETEQLVISILDDPSVSRVMREAGFSSPQVKANVEKSVSMEVCSQSTHPINSHTEDCCISPPFPMSQIDSTFIKPLSHVRNEDVVALIDSLVSKRQKKNTVVVGECLADCEGVVTAMKDRIERGGVPLDLKYVQFLSLPIVSMKNLSREEVDSKLGELRCLLKSSVDRGAVFYLGDLRWVSEYLAYDADYQRGRYYCPVEHMIMGLRRLAFGNGESGRLWLLGIANFNSYIKCKTQNPSLETLLDLHPLTIPVGSLVLSLNLGSSLQAKNTTTVTGDLCSWPLLENRINMDVRNNGSYVTASTNSSLPSWLQKCKEESPEQSTGVQQECARIKELCKKWNSFCSSTHKTNRFAEKTLNFSLSSSPSSSTSISSHDKLNPNYLHDTKLSWPAVFESTWPSENGGVVNEPKPDLLSNPNSTPNSASSSEATEALEKPAKVTSFTELNPENLRAVCSALEKKVPWQKDIIPDIASTVLKCREEKRETWMFFLGFDHEGKLKIARELANLVYGSKSSFTSISCSSFSSTAKAADSTDAPRNKRARNESGQCYLETFAEAVQDNPHRVFYVEDVDQADHCTQKGMKRSIESGRITLANGETVPLKDAIVIFISSTSRACSPPIKQKLEQENEVAENKDDESQNSSFSSPNLDLNVAAEDGHGSGERSVSDVGILESVAKKIFFKIPML</sequence>
<keyword evidence="3" id="KW-0805">Transcription regulation</keyword>
<dbReference type="Pfam" id="PF23569">
    <property type="entry name" value="NBD_SMAX1"/>
    <property type="match status" value="1"/>
</dbReference>
<keyword evidence="2 5" id="KW-0677">Repeat</keyword>
<proteinExistence type="inferred from homology"/>
<evidence type="ECO:0000256" key="1">
    <source>
        <dbReference type="ARBA" id="ARBA00008675"/>
    </source>
</evidence>
<name>A0AAD3SM76_NEPGR</name>
<evidence type="ECO:0000259" key="7">
    <source>
        <dbReference type="PROSITE" id="PS51903"/>
    </source>
</evidence>
<comment type="similarity">
    <text evidence="1">Belongs to the ClpA/ClpB family.</text>
</comment>
<dbReference type="Gene3D" id="3.40.50.300">
    <property type="entry name" value="P-loop containing nucleotide triphosphate hydrolases"/>
    <property type="match status" value="1"/>
</dbReference>
<dbReference type="EMBL" id="BSYO01000012">
    <property type="protein sequence ID" value="GMH13255.1"/>
    <property type="molecule type" value="Genomic_DNA"/>
</dbReference>
<feature type="compositionally biased region" description="Polar residues" evidence="6">
    <location>
        <begin position="766"/>
        <end position="775"/>
    </location>
</feature>
<dbReference type="Pfam" id="PF02861">
    <property type="entry name" value="Clp_N"/>
    <property type="match status" value="1"/>
</dbReference>
<dbReference type="PANTHER" id="PTHR43572:SF31">
    <property type="entry name" value="PROTEIN SMAX1-LIKE 3"/>
    <property type="match status" value="1"/>
</dbReference>
<dbReference type="InterPro" id="IPR004176">
    <property type="entry name" value="Clp_R_N"/>
</dbReference>
<dbReference type="InterPro" id="IPR003959">
    <property type="entry name" value="ATPase_AAA_core"/>
</dbReference>
<dbReference type="GO" id="GO:0016887">
    <property type="term" value="F:ATP hydrolysis activity"/>
    <property type="evidence" value="ECO:0007669"/>
    <property type="project" value="InterPro"/>
</dbReference>
<protein>
    <recommendedName>
        <fullName evidence="7">Clp R domain-containing protein</fullName>
    </recommendedName>
</protein>
<dbReference type="SUPFAM" id="SSF52540">
    <property type="entry name" value="P-loop containing nucleoside triphosphate hydrolases"/>
    <property type="match status" value="1"/>
</dbReference>
<dbReference type="PROSITE" id="PS51903">
    <property type="entry name" value="CLP_R"/>
    <property type="match status" value="1"/>
</dbReference>
<keyword evidence="9" id="KW-1185">Reference proteome</keyword>
<evidence type="ECO:0000256" key="3">
    <source>
        <dbReference type="ARBA" id="ARBA00023015"/>
    </source>
</evidence>
<dbReference type="PANTHER" id="PTHR43572">
    <property type="entry name" value="CHAPERONE PROTEIN CLPD, CHLOROPLASTIC"/>
    <property type="match status" value="1"/>
</dbReference>
<evidence type="ECO:0000313" key="8">
    <source>
        <dbReference type="EMBL" id="GMH13255.1"/>
    </source>
</evidence>
<dbReference type="InterPro" id="IPR027417">
    <property type="entry name" value="P-loop_NTPase"/>
</dbReference>
<gene>
    <name evidence="8" type="ORF">Nepgr_015096</name>
</gene>
<dbReference type="GO" id="GO:0005524">
    <property type="term" value="F:ATP binding"/>
    <property type="evidence" value="ECO:0007669"/>
    <property type="project" value="InterPro"/>
</dbReference>
<dbReference type="Pfam" id="PF07724">
    <property type="entry name" value="AAA_2"/>
    <property type="match status" value="1"/>
</dbReference>
<dbReference type="InterPro" id="IPR058680">
    <property type="entry name" value="NBD_SMAX1-like"/>
</dbReference>
<feature type="compositionally biased region" description="Basic and acidic residues" evidence="6">
    <location>
        <begin position="751"/>
        <end position="764"/>
    </location>
</feature>
<dbReference type="SUPFAM" id="SSF81923">
    <property type="entry name" value="Double Clp-N motif"/>
    <property type="match status" value="1"/>
</dbReference>
<feature type="domain" description="Clp R" evidence="7">
    <location>
        <begin position="8"/>
        <end position="170"/>
    </location>
</feature>
<feature type="region of interest" description="Disordered" evidence="6">
    <location>
        <begin position="751"/>
        <end position="791"/>
    </location>
</feature>
<dbReference type="InterPro" id="IPR051650">
    <property type="entry name" value="SL_signaling_regulator"/>
</dbReference>
<keyword evidence="4" id="KW-0804">Transcription</keyword>
<accession>A0AAD3SM76</accession>
<dbReference type="Proteomes" id="UP001279734">
    <property type="component" value="Unassembled WGS sequence"/>
</dbReference>
<feature type="compositionally biased region" description="Low complexity" evidence="6">
    <location>
        <begin position="541"/>
        <end position="558"/>
    </location>
</feature>
<comment type="caution">
    <text evidence="8">The sequence shown here is derived from an EMBL/GenBank/DDBJ whole genome shotgun (WGS) entry which is preliminary data.</text>
</comment>
<evidence type="ECO:0000313" key="9">
    <source>
        <dbReference type="Proteomes" id="UP001279734"/>
    </source>
</evidence>
<evidence type="ECO:0000256" key="4">
    <source>
        <dbReference type="ARBA" id="ARBA00023163"/>
    </source>
</evidence>
<evidence type="ECO:0000256" key="2">
    <source>
        <dbReference type="ARBA" id="ARBA00022737"/>
    </source>
</evidence>